<gene>
    <name evidence="2" type="ORF">BZ3500_MVSOF-1268-A1-R1_CHR1-3G01555</name>
</gene>
<accession>A0A2X0MI91</accession>
<dbReference type="Proteomes" id="UP000249723">
    <property type="component" value="Unassembled WGS sequence"/>
</dbReference>
<feature type="compositionally biased region" description="Polar residues" evidence="1">
    <location>
        <begin position="34"/>
        <end position="43"/>
    </location>
</feature>
<evidence type="ECO:0000256" key="1">
    <source>
        <dbReference type="SAM" id="MobiDB-lite"/>
    </source>
</evidence>
<feature type="compositionally biased region" description="Polar residues" evidence="1">
    <location>
        <begin position="1"/>
        <end position="10"/>
    </location>
</feature>
<reference evidence="3" key="1">
    <citation type="submission" date="2016-10" db="EMBL/GenBank/DDBJ databases">
        <authorList>
            <person name="Jeantristanb JTB J.-T."/>
            <person name="Ricardo R."/>
        </authorList>
    </citation>
    <scope>NUCLEOTIDE SEQUENCE [LARGE SCALE GENOMIC DNA]</scope>
</reference>
<dbReference type="OrthoDB" id="2539668at2759"/>
<name>A0A2X0MI91_9BASI</name>
<dbReference type="EMBL" id="FMWP01000014">
    <property type="protein sequence ID" value="SCZ89751.1"/>
    <property type="molecule type" value="Genomic_DNA"/>
</dbReference>
<feature type="region of interest" description="Disordered" evidence="1">
    <location>
        <begin position="1"/>
        <end position="65"/>
    </location>
</feature>
<evidence type="ECO:0000313" key="3">
    <source>
        <dbReference type="Proteomes" id="UP000249723"/>
    </source>
</evidence>
<proteinExistence type="predicted"/>
<sequence length="567" mass="62616">MVEQGGNNPDGTGIVFDAAGFSNTAPSAHDRQTSRAAQVSQNEEAGRASLNHPRASPQSVSAEDAAGCSMVHQPFLSTAPYQFAQTGIPSNAAPKKLPTSMTEQRRASWTPAKRLLPEELYEQAYSADTRNPNKTEREQHKAWAVQRLYEEFEYCIENKIRPDDLRQITSPVSRLSASNPWNDFQKSRFFAALLINDGHTVPTKLMQRKDLARVYWNRICSSEAEKAECLAALALEQAEDDAAAHLSSDPQLRTAHLASAPQPRSRTNLAMIKKARQRLQASLTSLVRVLLSPSFRSEALSLIDSSPFPFRKANIFSDNYGIEMFAIASSNLPETNKERFVVASVGGAAFALRQGWADKGQGPLVRDFAHCVAGTAIIADKRAEIVSAAWNAPVADKNVETKRQWYSILLKELFQSALRRRSVLDGEKIQSPKFVCDVKALRDNARIIVQRGALLRKADFRSPSGKLKLLGPDLDRIIPLLRAGELKFRLEEEVIGSTMLTAGLGTRAPTRTASEVTMAELSAPAGLVDAHAVRRSWLVRGQNSLDNTGHRSRYFIVLLHMHPALDD</sequence>
<evidence type="ECO:0000313" key="2">
    <source>
        <dbReference type="EMBL" id="SCZ89751.1"/>
    </source>
</evidence>
<protein>
    <submittedName>
        <fullName evidence="2">BZ3500_MvSof-1268-A1-R1_Chr1-3g01555 protein</fullName>
    </submittedName>
</protein>
<dbReference type="AlphaFoldDB" id="A0A2X0MI91"/>
<organism evidence="2 3">
    <name type="scientific">Microbotryum saponariae</name>
    <dbReference type="NCBI Taxonomy" id="289078"/>
    <lineage>
        <taxon>Eukaryota</taxon>
        <taxon>Fungi</taxon>
        <taxon>Dikarya</taxon>
        <taxon>Basidiomycota</taxon>
        <taxon>Pucciniomycotina</taxon>
        <taxon>Microbotryomycetes</taxon>
        <taxon>Microbotryales</taxon>
        <taxon>Microbotryaceae</taxon>
        <taxon>Microbotryum</taxon>
    </lineage>
</organism>
<keyword evidence="3" id="KW-1185">Reference proteome</keyword>